<protein>
    <recommendedName>
        <fullName evidence="3">Aldehyde oxidase/xanthine dehydrogenase a/b hammerhead domain-containing protein</fullName>
    </recommendedName>
</protein>
<keyword evidence="2" id="KW-0560">Oxidoreductase</keyword>
<dbReference type="Pfam" id="PF01315">
    <property type="entry name" value="Ald_Xan_dh_C"/>
    <property type="match status" value="1"/>
</dbReference>
<sequence length="310" mass="33203">MPDGNTGIGAAVKRKEDGRFLTGKGRFTDDINRPNQTFAYFLRSSVAHANIKSLDTSAALTAEGVVAVYTNGDMEGVGGVPCGWGLTFQNGDPMVEPVHPILAAGKVRHVGDPIAVVIAETKKQAKAAAALIKIDLEDLPAVVNMTNAVEGGTLVHEEAANNICYDWAIGDKDEVDKVFDGADHVTSIEIINNRLIPNAIEPRVAIGDYDAVSQKYTLYTTTQSPHVIRLLMGAFVLQIPEHKLRVVAPDVGGGFGSKTFHYAEEAMVTWAAGQLGRPVKWTAERSESFISDAHGRDHVTTAELALSKDG</sequence>
<dbReference type="GO" id="GO:0005506">
    <property type="term" value="F:iron ion binding"/>
    <property type="evidence" value="ECO:0007669"/>
    <property type="project" value="InterPro"/>
</dbReference>
<dbReference type="SMART" id="SM01008">
    <property type="entry name" value="Ald_Xan_dh_C"/>
    <property type="match status" value="1"/>
</dbReference>
<name>A0A382GRD7_9ZZZZ</name>
<evidence type="ECO:0000313" key="4">
    <source>
        <dbReference type="EMBL" id="SVB77217.1"/>
    </source>
</evidence>
<dbReference type="PANTHER" id="PTHR11908">
    <property type="entry name" value="XANTHINE DEHYDROGENASE"/>
    <property type="match status" value="1"/>
</dbReference>
<evidence type="ECO:0000259" key="3">
    <source>
        <dbReference type="SMART" id="SM01008"/>
    </source>
</evidence>
<dbReference type="Gene3D" id="3.90.1170.50">
    <property type="entry name" value="Aldehyde oxidase/xanthine dehydrogenase, a/b hammerhead"/>
    <property type="match status" value="1"/>
</dbReference>
<keyword evidence="1" id="KW-0500">Molybdenum</keyword>
<dbReference type="SUPFAM" id="SSF54665">
    <property type="entry name" value="CO dehydrogenase molybdoprotein N-domain-like"/>
    <property type="match status" value="1"/>
</dbReference>
<dbReference type="InterPro" id="IPR000674">
    <property type="entry name" value="Ald_Oxase/Xan_DH_a/b"/>
</dbReference>
<dbReference type="SUPFAM" id="SSF56003">
    <property type="entry name" value="Molybdenum cofactor-binding domain"/>
    <property type="match status" value="1"/>
</dbReference>
<proteinExistence type="predicted"/>
<accession>A0A382GRD7</accession>
<dbReference type="AlphaFoldDB" id="A0A382GRD7"/>
<evidence type="ECO:0000256" key="1">
    <source>
        <dbReference type="ARBA" id="ARBA00022505"/>
    </source>
</evidence>
<organism evidence="4">
    <name type="scientific">marine metagenome</name>
    <dbReference type="NCBI Taxonomy" id="408172"/>
    <lineage>
        <taxon>unclassified sequences</taxon>
        <taxon>metagenomes</taxon>
        <taxon>ecological metagenomes</taxon>
    </lineage>
</organism>
<dbReference type="InterPro" id="IPR036856">
    <property type="entry name" value="Ald_Oxase/Xan_DH_a/b_sf"/>
</dbReference>
<evidence type="ECO:0000256" key="2">
    <source>
        <dbReference type="ARBA" id="ARBA00023002"/>
    </source>
</evidence>
<feature type="domain" description="Aldehyde oxidase/xanthine dehydrogenase a/b hammerhead" evidence="3">
    <location>
        <begin position="22"/>
        <end position="140"/>
    </location>
</feature>
<feature type="non-terminal residue" evidence="4">
    <location>
        <position position="310"/>
    </location>
</feature>
<dbReference type="Gene3D" id="3.30.365.10">
    <property type="entry name" value="Aldehyde oxidase/xanthine dehydrogenase, molybdopterin binding domain"/>
    <property type="match status" value="2"/>
</dbReference>
<dbReference type="InterPro" id="IPR037165">
    <property type="entry name" value="AldOxase/xan_DH_Mopterin-bd_sf"/>
</dbReference>
<dbReference type="PANTHER" id="PTHR11908:SF132">
    <property type="entry name" value="ALDEHYDE OXIDASE 1-RELATED"/>
    <property type="match status" value="1"/>
</dbReference>
<dbReference type="InterPro" id="IPR008274">
    <property type="entry name" value="AldOxase/xan_DH_MoCoBD1"/>
</dbReference>
<dbReference type="GO" id="GO:0016491">
    <property type="term" value="F:oxidoreductase activity"/>
    <property type="evidence" value="ECO:0007669"/>
    <property type="project" value="UniProtKB-KW"/>
</dbReference>
<dbReference type="InterPro" id="IPR016208">
    <property type="entry name" value="Ald_Oxase/xanthine_DH-like"/>
</dbReference>
<reference evidence="4" key="1">
    <citation type="submission" date="2018-05" db="EMBL/GenBank/DDBJ databases">
        <authorList>
            <person name="Lanie J.A."/>
            <person name="Ng W.-L."/>
            <person name="Kazmierczak K.M."/>
            <person name="Andrzejewski T.M."/>
            <person name="Davidsen T.M."/>
            <person name="Wayne K.J."/>
            <person name="Tettelin H."/>
            <person name="Glass J.I."/>
            <person name="Rusch D."/>
            <person name="Podicherti R."/>
            <person name="Tsui H.-C.T."/>
            <person name="Winkler M.E."/>
        </authorList>
    </citation>
    <scope>NUCLEOTIDE SEQUENCE</scope>
</reference>
<dbReference type="Pfam" id="PF02738">
    <property type="entry name" value="MoCoBD_1"/>
    <property type="match status" value="1"/>
</dbReference>
<dbReference type="EMBL" id="UINC01056781">
    <property type="protein sequence ID" value="SVB77217.1"/>
    <property type="molecule type" value="Genomic_DNA"/>
</dbReference>
<gene>
    <name evidence="4" type="ORF">METZ01_LOCUS230071</name>
</gene>